<reference evidence="8" key="1">
    <citation type="journal article" date="2019" name="Int. J. Syst. Evol. Microbiol.">
        <title>The Global Catalogue of Microorganisms (GCM) 10K type strain sequencing project: providing services to taxonomists for standard genome sequencing and annotation.</title>
        <authorList>
            <consortium name="The Broad Institute Genomics Platform"/>
            <consortium name="The Broad Institute Genome Sequencing Center for Infectious Disease"/>
            <person name="Wu L."/>
            <person name="Ma J."/>
        </authorList>
    </citation>
    <scope>NUCLEOTIDE SEQUENCE [LARGE SCALE GENOMIC DNA]</scope>
    <source>
        <strain evidence="8">CECT 7398</strain>
    </source>
</reference>
<dbReference type="PANTHER" id="PTHR43104:SF2">
    <property type="entry name" value="L-2-HYDROXYGLUTARATE DEHYDROGENASE, MITOCHONDRIAL"/>
    <property type="match status" value="1"/>
</dbReference>
<comment type="cofactor">
    <cofactor evidence="1">
        <name>FAD</name>
        <dbReference type="ChEBI" id="CHEBI:57692"/>
    </cofactor>
</comment>
<dbReference type="InterPro" id="IPR006076">
    <property type="entry name" value="FAD-dep_OxRdtase"/>
</dbReference>
<keyword evidence="2" id="KW-0285">Flavoprotein</keyword>
<evidence type="ECO:0000256" key="4">
    <source>
        <dbReference type="ARBA" id="ARBA00023002"/>
    </source>
</evidence>
<evidence type="ECO:0000313" key="8">
    <source>
        <dbReference type="Proteomes" id="UP001238540"/>
    </source>
</evidence>
<name>A0ABT8BZS6_9VIBR</name>
<evidence type="ECO:0000256" key="5">
    <source>
        <dbReference type="ARBA" id="ARBA00037941"/>
    </source>
</evidence>
<sequence length="402" mass="45382">MYDYIVVGGGIVGASTAWQLKRQYPDKRILLIEKEAEFAQHQTGHNSGVIHAGVYYPPDSLKADFCKRGAQATLDFCQRHNIAVENCGKLIVATTARELERMQALFRRCQQNDLDVELLTQAALENVEPNISGLGAIYVKQTSIVDYQTVTHHLAEEFIELGGEVRLSTELVAAQELKNEIWLTCLLESGKTAQIATRHLITCSGLMADRMTKMLGIETDFRIVPYRGEYYQLSRDHDNIVKHLIYPVPDPELPFLGVHLTKMIDGRVTVGPNAVQGWKREGYSRFNFSPKDTWEMLTFKGFWRVSSRHLKTGLCEFKNSWWKRGYLNRVQQYCPNLSAADLQPYPAGIRAQAVLKDGTLVHDFLFAQSKRSLHVCNAPSPAATSAIPIGEYLCQKIAQTFE</sequence>
<dbReference type="Gene3D" id="3.30.9.10">
    <property type="entry name" value="D-Amino Acid Oxidase, subunit A, domain 2"/>
    <property type="match status" value="1"/>
</dbReference>
<dbReference type="Pfam" id="PF01266">
    <property type="entry name" value="DAO"/>
    <property type="match status" value="1"/>
</dbReference>
<feature type="domain" description="FAD dependent oxidoreductase" evidence="6">
    <location>
        <begin position="3"/>
        <end position="395"/>
    </location>
</feature>
<dbReference type="GO" id="GO:0016491">
    <property type="term" value="F:oxidoreductase activity"/>
    <property type="evidence" value="ECO:0007669"/>
    <property type="project" value="UniProtKB-KW"/>
</dbReference>
<proteinExistence type="inferred from homology"/>
<organism evidence="7 8">
    <name type="scientific">Vibrio ostreicida</name>
    <dbReference type="NCBI Taxonomy" id="526588"/>
    <lineage>
        <taxon>Bacteria</taxon>
        <taxon>Pseudomonadati</taxon>
        <taxon>Pseudomonadota</taxon>
        <taxon>Gammaproteobacteria</taxon>
        <taxon>Vibrionales</taxon>
        <taxon>Vibrionaceae</taxon>
        <taxon>Vibrio</taxon>
    </lineage>
</organism>
<evidence type="ECO:0000256" key="3">
    <source>
        <dbReference type="ARBA" id="ARBA00022827"/>
    </source>
</evidence>
<evidence type="ECO:0000313" key="7">
    <source>
        <dbReference type="EMBL" id="MDN3611894.1"/>
    </source>
</evidence>
<evidence type="ECO:0000256" key="1">
    <source>
        <dbReference type="ARBA" id="ARBA00001974"/>
    </source>
</evidence>
<evidence type="ECO:0000259" key="6">
    <source>
        <dbReference type="Pfam" id="PF01266"/>
    </source>
</evidence>
<dbReference type="SUPFAM" id="SSF51905">
    <property type="entry name" value="FAD/NAD(P)-binding domain"/>
    <property type="match status" value="1"/>
</dbReference>
<keyword evidence="3" id="KW-0274">FAD</keyword>
<gene>
    <name evidence="7" type="primary">lhgO</name>
    <name evidence="7" type="ORF">QWZ16_20080</name>
</gene>
<accession>A0ABT8BZS6</accession>
<dbReference type="EMBL" id="JAUFQC010000027">
    <property type="protein sequence ID" value="MDN3611894.1"/>
    <property type="molecule type" value="Genomic_DNA"/>
</dbReference>
<comment type="caution">
    <text evidence="7">The sequence shown here is derived from an EMBL/GenBank/DDBJ whole genome shotgun (WGS) entry which is preliminary data.</text>
</comment>
<dbReference type="EC" id="1.1.3.-" evidence="7"/>
<keyword evidence="8" id="KW-1185">Reference proteome</keyword>
<dbReference type="InterPro" id="IPR036188">
    <property type="entry name" value="FAD/NAD-bd_sf"/>
</dbReference>
<dbReference type="PANTHER" id="PTHR43104">
    <property type="entry name" value="L-2-HYDROXYGLUTARATE DEHYDROGENASE, MITOCHONDRIAL"/>
    <property type="match status" value="1"/>
</dbReference>
<dbReference type="NCBIfam" id="NF008726">
    <property type="entry name" value="PRK11728.1"/>
    <property type="match status" value="1"/>
</dbReference>
<keyword evidence="4 7" id="KW-0560">Oxidoreductase</keyword>
<evidence type="ECO:0000256" key="2">
    <source>
        <dbReference type="ARBA" id="ARBA00022630"/>
    </source>
</evidence>
<dbReference type="RefSeq" id="WP_076590199.1">
    <property type="nucleotide sequence ID" value="NZ_JABEYA020000026.1"/>
</dbReference>
<dbReference type="Proteomes" id="UP001238540">
    <property type="component" value="Unassembled WGS sequence"/>
</dbReference>
<dbReference type="Gene3D" id="3.50.50.60">
    <property type="entry name" value="FAD/NAD(P)-binding domain"/>
    <property type="match status" value="1"/>
</dbReference>
<comment type="similarity">
    <text evidence="5">Belongs to the L2HGDH family.</text>
</comment>
<protein>
    <submittedName>
        <fullName evidence="7">L-2-hydroxyglutarate oxidase</fullName>
        <ecNumber evidence="7">1.1.3.-</ecNumber>
    </submittedName>
</protein>